<dbReference type="AlphaFoldDB" id="A0AAU2V6L3"/>
<dbReference type="EMBL" id="CP108318">
    <property type="protein sequence ID" value="WTW62990.1"/>
    <property type="molecule type" value="Genomic_DNA"/>
</dbReference>
<accession>A0AAU2V6L3</accession>
<name>A0AAU2V6L3_9ACTN</name>
<protein>
    <submittedName>
        <fullName evidence="2">Uncharacterized protein</fullName>
    </submittedName>
</protein>
<evidence type="ECO:0000313" key="2">
    <source>
        <dbReference type="EMBL" id="WTW62990.1"/>
    </source>
</evidence>
<organism evidence="2">
    <name type="scientific">Streptomyces sp. NBC_00003</name>
    <dbReference type="NCBI Taxonomy" id="2903608"/>
    <lineage>
        <taxon>Bacteria</taxon>
        <taxon>Bacillati</taxon>
        <taxon>Actinomycetota</taxon>
        <taxon>Actinomycetes</taxon>
        <taxon>Kitasatosporales</taxon>
        <taxon>Streptomycetaceae</taxon>
        <taxon>Streptomyces</taxon>
    </lineage>
</organism>
<keyword evidence="1" id="KW-0732">Signal</keyword>
<gene>
    <name evidence="2" type="ORF">OG549_21325</name>
</gene>
<evidence type="ECO:0000256" key="1">
    <source>
        <dbReference type="SAM" id="SignalP"/>
    </source>
</evidence>
<sequence>MRALAHFATGTALIAGILGGATGAYAATPSSAPTVKGDVNNLLAQGSKDTTFVRDTVWKITPPAGLHIISGPNGGFEYANSAGKPVMKFTPQNVIDTAGATHKVTWSVKGQTVHQHVDIKGGSVKGHLAPAIEARGFWGWVNCVGKASKGYAVGGAVGGCVADLETGCAPGAVTGAGVGAIAGAASGLSTC</sequence>
<feature type="signal peptide" evidence="1">
    <location>
        <begin position="1"/>
        <end position="26"/>
    </location>
</feature>
<proteinExistence type="predicted"/>
<feature type="chain" id="PRO_5043536042" evidence="1">
    <location>
        <begin position="27"/>
        <end position="191"/>
    </location>
</feature>
<reference evidence="2" key="1">
    <citation type="submission" date="2022-10" db="EMBL/GenBank/DDBJ databases">
        <title>The complete genomes of actinobacterial strains from the NBC collection.</title>
        <authorList>
            <person name="Joergensen T.S."/>
            <person name="Alvarez Arevalo M."/>
            <person name="Sterndorff E.B."/>
            <person name="Faurdal D."/>
            <person name="Vuksanovic O."/>
            <person name="Mourched A.-S."/>
            <person name="Charusanti P."/>
            <person name="Shaw S."/>
            <person name="Blin K."/>
            <person name="Weber T."/>
        </authorList>
    </citation>
    <scope>NUCLEOTIDE SEQUENCE</scope>
    <source>
        <strain evidence="2">NBC_00003</strain>
    </source>
</reference>